<feature type="region of interest" description="Disordered" evidence="2">
    <location>
        <begin position="18"/>
        <end position="57"/>
    </location>
</feature>
<keyword evidence="1" id="KW-0862">Zinc</keyword>
<evidence type="ECO:0000256" key="2">
    <source>
        <dbReference type="SAM" id="MobiDB-lite"/>
    </source>
</evidence>
<evidence type="ECO:0000313" key="5">
    <source>
        <dbReference type="Proteomes" id="UP000075243"/>
    </source>
</evidence>
<keyword evidence="5" id="KW-1185">Reference proteome</keyword>
<evidence type="ECO:0000313" key="4">
    <source>
        <dbReference type="EMBL" id="KYP31188.1"/>
    </source>
</evidence>
<dbReference type="Gramene" id="C.cajan_44646.t">
    <property type="protein sequence ID" value="C.cajan_44646.t.cds1"/>
    <property type="gene ID" value="C.cajan_44646"/>
</dbReference>
<dbReference type="InterPro" id="IPR021109">
    <property type="entry name" value="Peptidase_aspartic_dom_sf"/>
</dbReference>
<name>A0A151QLL6_CAJCA</name>
<dbReference type="Pfam" id="PF08284">
    <property type="entry name" value="RVP_2"/>
    <property type="match status" value="1"/>
</dbReference>
<dbReference type="GO" id="GO:0008270">
    <property type="term" value="F:zinc ion binding"/>
    <property type="evidence" value="ECO:0007669"/>
    <property type="project" value="UniProtKB-KW"/>
</dbReference>
<protein>
    <recommendedName>
        <fullName evidence="3">CCHC-type domain-containing protein</fullName>
    </recommendedName>
</protein>
<reference evidence="4" key="1">
    <citation type="journal article" date="2012" name="Nat. Biotechnol.">
        <title>Draft genome sequence of pigeonpea (Cajanus cajan), an orphan legume crop of resource-poor farmers.</title>
        <authorList>
            <person name="Varshney R.K."/>
            <person name="Chen W."/>
            <person name="Li Y."/>
            <person name="Bharti A.K."/>
            <person name="Saxena R.K."/>
            <person name="Schlueter J.A."/>
            <person name="Donoghue M.T."/>
            <person name="Azam S."/>
            <person name="Fan G."/>
            <person name="Whaley A.M."/>
            <person name="Farmer A.D."/>
            <person name="Sheridan J."/>
            <person name="Iwata A."/>
            <person name="Tuteja R."/>
            <person name="Penmetsa R.V."/>
            <person name="Wu W."/>
            <person name="Upadhyaya H.D."/>
            <person name="Yang S.P."/>
            <person name="Shah T."/>
            <person name="Saxena K.B."/>
            <person name="Michael T."/>
            <person name="McCombie W.R."/>
            <person name="Yang B."/>
            <person name="Zhang G."/>
            <person name="Yang H."/>
            <person name="Wang J."/>
            <person name="Spillane C."/>
            <person name="Cook D.R."/>
            <person name="May G.D."/>
            <person name="Xu X."/>
            <person name="Jackson S.A."/>
        </authorList>
    </citation>
    <scope>NUCLEOTIDE SEQUENCE [LARGE SCALE GENOMIC DNA]</scope>
</reference>
<accession>A0A151QLL6</accession>
<keyword evidence="1" id="KW-0479">Metal-binding</keyword>
<evidence type="ECO:0000259" key="3">
    <source>
        <dbReference type="PROSITE" id="PS50158"/>
    </source>
</evidence>
<sequence length="200" mass="21298">MAITEFPALVEKAKVVERLEGGNRVTRSAEGPAGSKRGGNQRKPYDRPQPQQGGPVIRQRTEAATGGRQGGGATLRCYRCAGPHFVKDCPPTESRCFKCPRVGHESTNCPARNRPERDDQRGGAQRGNAQRGDRPTTTSRVFALTGAEASTSSDLVKGKGRAAGKDVMLLFDSGASHSFISYACAAMLGVPVCDLGLRLL</sequence>
<evidence type="ECO:0000256" key="1">
    <source>
        <dbReference type="PROSITE-ProRule" id="PRU00047"/>
    </source>
</evidence>
<dbReference type="Gene3D" id="2.40.70.10">
    <property type="entry name" value="Acid Proteases"/>
    <property type="match status" value="1"/>
</dbReference>
<organism evidence="4 5">
    <name type="scientific">Cajanus cajan</name>
    <name type="common">Pigeon pea</name>
    <name type="synonym">Cajanus indicus</name>
    <dbReference type="NCBI Taxonomy" id="3821"/>
    <lineage>
        <taxon>Eukaryota</taxon>
        <taxon>Viridiplantae</taxon>
        <taxon>Streptophyta</taxon>
        <taxon>Embryophyta</taxon>
        <taxon>Tracheophyta</taxon>
        <taxon>Spermatophyta</taxon>
        <taxon>Magnoliopsida</taxon>
        <taxon>eudicotyledons</taxon>
        <taxon>Gunneridae</taxon>
        <taxon>Pentapetalae</taxon>
        <taxon>rosids</taxon>
        <taxon>fabids</taxon>
        <taxon>Fabales</taxon>
        <taxon>Fabaceae</taxon>
        <taxon>Papilionoideae</taxon>
        <taxon>50 kb inversion clade</taxon>
        <taxon>NPAAA clade</taxon>
        <taxon>indigoferoid/millettioid clade</taxon>
        <taxon>Phaseoleae</taxon>
        <taxon>Cajanus</taxon>
    </lineage>
</organism>
<dbReference type="Gene3D" id="4.10.60.10">
    <property type="entry name" value="Zinc finger, CCHC-type"/>
    <property type="match status" value="1"/>
</dbReference>
<dbReference type="PROSITE" id="PS50158">
    <property type="entry name" value="ZF_CCHC"/>
    <property type="match status" value="1"/>
</dbReference>
<dbReference type="EMBL" id="KQ486328">
    <property type="protein sequence ID" value="KYP31188.1"/>
    <property type="molecule type" value="Genomic_DNA"/>
</dbReference>
<dbReference type="InterPro" id="IPR001878">
    <property type="entry name" value="Znf_CCHC"/>
</dbReference>
<dbReference type="GO" id="GO:0003676">
    <property type="term" value="F:nucleic acid binding"/>
    <property type="evidence" value="ECO:0007669"/>
    <property type="project" value="InterPro"/>
</dbReference>
<feature type="region of interest" description="Disordered" evidence="2">
    <location>
        <begin position="104"/>
        <end position="137"/>
    </location>
</feature>
<feature type="domain" description="CCHC-type" evidence="3">
    <location>
        <begin position="95"/>
        <end position="110"/>
    </location>
</feature>
<gene>
    <name evidence="4" type="ORF">KK1_048744</name>
</gene>
<dbReference type="SMART" id="SM00343">
    <property type="entry name" value="ZnF_C2HC"/>
    <property type="match status" value="2"/>
</dbReference>
<dbReference type="AlphaFoldDB" id="A0A151QLL6"/>
<dbReference type="InterPro" id="IPR036875">
    <property type="entry name" value="Znf_CCHC_sf"/>
</dbReference>
<proteinExistence type="predicted"/>
<dbReference type="SUPFAM" id="SSF57756">
    <property type="entry name" value="Retrovirus zinc finger-like domains"/>
    <property type="match status" value="1"/>
</dbReference>
<keyword evidence="1" id="KW-0863">Zinc-finger</keyword>
<dbReference type="Proteomes" id="UP000075243">
    <property type="component" value="Unassembled WGS sequence"/>
</dbReference>